<dbReference type="Gene3D" id="1.20.1560.10">
    <property type="entry name" value="ABC transporter type 1, transmembrane domain"/>
    <property type="match status" value="1"/>
</dbReference>
<feature type="transmembrane region" description="Helical" evidence="7">
    <location>
        <begin position="21"/>
        <end position="45"/>
    </location>
</feature>
<feature type="transmembrane region" description="Helical" evidence="7">
    <location>
        <begin position="65"/>
        <end position="89"/>
    </location>
</feature>
<evidence type="ECO:0000256" key="3">
    <source>
        <dbReference type="ARBA" id="ARBA00022741"/>
    </source>
</evidence>
<dbReference type="GO" id="GO:0016887">
    <property type="term" value="F:ATP hydrolysis activity"/>
    <property type="evidence" value="ECO:0007669"/>
    <property type="project" value="InterPro"/>
</dbReference>
<evidence type="ECO:0000256" key="2">
    <source>
        <dbReference type="ARBA" id="ARBA00022692"/>
    </source>
</evidence>
<dbReference type="InterPro" id="IPR036640">
    <property type="entry name" value="ABC1_TM_sf"/>
</dbReference>
<reference evidence="11 12" key="1">
    <citation type="submission" date="2009-09" db="EMBL/GenBank/DDBJ databases">
        <authorList>
            <person name="Weinstock G."/>
            <person name="Sodergren E."/>
            <person name="Clifton S."/>
            <person name="Fulton L."/>
            <person name="Fulton B."/>
            <person name="Courtney L."/>
            <person name="Fronick C."/>
            <person name="Harrison M."/>
            <person name="Strong C."/>
            <person name="Farmer C."/>
            <person name="Delahaunty K."/>
            <person name="Markovic C."/>
            <person name="Hall O."/>
            <person name="Minx P."/>
            <person name="Tomlinson C."/>
            <person name="Mitreva M."/>
            <person name="Nelson J."/>
            <person name="Hou S."/>
            <person name="Wollam A."/>
            <person name="Pepin K.H."/>
            <person name="Johnson M."/>
            <person name="Bhonagiri V."/>
            <person name="Nash W.E."/>
            <person name="Warren W."/>
            <person name="Chinwalla A."/>
            <person name="Mardis E.R."/>
            <person name="Wilson R.K."/>
        </authorList>
    </citation>
    <scope>NUCLEOTIDE SEQUENCE [LARGE SCALE GENOMIC DNA]</scope>
    <source>
        <strain evidence="11">ATCC 35185</strain>
        <strain evidence="12">ATCC 35185 / DSM 20758 / VPI D19B-28</strain>
    </source>
</reference>
<keyword evidence="3" id="KW-0547">Nucleotide-binding</keyword>
<dbReference type="EC" id="3.6.3.44" evidence="10"/>
<evidence type="ECO:0000313" key="13">
    <source>
        <dbReference type="Proteomes" id="UP000011124"/>
    </source>
</evidence>
<gene>
    <name evidence="10" type="ordered locus">Selsp_0047</name>
    <name evidence="11" type="ORF">SELSPUOL_01376</name>
</gene>
<dbReference type="InterPro" id="IPR003439">
    <property type="entry name" value="ABC_transporter-like_ATP-bd"/>
</dbReference>
<dbReference type="InterPro" id="IPR039421">
    <property type="entry name" value="Type_1_exporter"/>
</dbReference>
<dbReference type="PROSITE" id="PS50893">
    <property type="entry name" value="ABC_TRANSPORTER_2"/>
    <property type="match status" value="1"/>
</dbReference>
<organism evidence="11 12">
    <name type="scientific">Selenomonas sputigena (strain ATCC 35185 / DSM 20758 / CCUG 44933 / VPI D19B-28)</name>
    <dbReference type="NCBI Taxonomy" id="546271"/>
    <lineage>
        <taxon>Bacteria</taxon>
        <taxon>Bacillati</taxon>
        <taxon>Bacillota</taxon>
        <taxon>Negativicutes</taxon>
        <taxon>Selenomonadales</taxon>
        <taxon>Selenomonadaceae</taxon>
        <taxon>Selenomonas</taxon>
    </lineage>
</organism>
<dbReference type="AlphaFoldDB" id="C9LV84"/>
<evidence type="ECO:0000259" key="8">
    <source>
        <dbReference type="PROSITE" id="PS50893"/>
    </source>
</evidence>
<dbReference type="PROSITE" id="PS00211">
    <property type="entry name" value="ABC_TRANSPORTER_1"/>
    <property type="match status" value="1"/>
</dbReference>
<dbReference type="KEGG" id="ssg:Selsp_0047"/>
<keyword evidence="2 7" id="KW-0812">Transmembrane</keyword>
<reference evidence="10 13" key="2">
    <citation type="submission" date="2011-04" db="EMBL/GenBank/DDBJ databases">
        <title>The complete genome of Selenomonas sputigena DSM 20758.</title>
        <authorList>
            <consortium name="US DOE Joint Genome Institute (JGI-PGF)"/>
            <person name="Lucas S."/>
            <person name="Copeland A."/>
            <person name="Lapidus A."/>
            <person name="Bruce D."/>
            <person name="Goodwin L."/>
            <person name="Pitluck S."/>
            <person name="Peters L."/>
            <person name="Kyrpides N."/>
            <person name="Mavromatis K."/>
            <person name="Ivanova N."/>
            <person name="Ovchinnikova G."/>
            <person name="Teshima H."/>
            <person name="Detter J.C."/>
            <person name="Tapia R."/>
            <person name="Han C."/>
            <person name="Land M."/>
            <person name="Hauser L."/>
            <person name="Markowitz V."/>
            <person name="Cheng J.-F."/>
            <person name="Hugenholtz P."/>
            <person name="Woyke T."/>
            <person name="Wu D."/>
            <person name="Gronow S."/>
            <person name="Wellnitz S."/>
            <person name="Schneider S."/>
            <person name="Klenk H.-P."/>
            <person name="Eisen J.A."/>
        </authorList>
    </citation>
    <scope>NUCLEOTIDE SEQUENCE [LARGE SCALE GENOMIC DNA]</scope>
    <source>
        <strain evidence="10">ATCC 35185</strain>
        <strain evidence="13">ATCC 35185 / DSM 20758 / VPI D19B-28</strain>
    </source>
</reference>
<dbReference type="PANTHER" id="PTHR24221:SF654">
    <property type="entry name" value="ATP-BINDING CASSETTE SUB-FAMILY B MEMBER 6"/>
    <property type="match status" value="1"/>
</dbReference>
<feature type="transmembrane region" description="Helical" evidence="7">
    <location>
        <begin position="140"/>
        <end position="160"/>
    </location>
</feature>
<dbReference type="EMBL" id="CP002637">
    <property type="protein sequence ID" value="AEB99030.1"/>
    <property type="molecule type" value="Genomic_DNA"/>
</dbReference>
<dbReference type="Proteomes" id="UP000011124">
    <property type="component" value="Chromosome"/>
</dbReference>
<dbReference type="PANTHER" id="PTHR24221">
    <property type="entry name" value="ATP-BINDING CASSETTE SUB-FAMILY B"/>
    <property type="match status" value="1"/>
</dbReference>
<feature type="domain" description="ABC transmembrane type-1" evidence="9">
    <location>
        <begin position="21"/>
        <end position="303"/>
    </location>
</feature>
<evidence type="ECO:0000256" key="7">
    <source>
        <dbReference type="SAM" id="Phobius"/>
    </source>
</evidence>
<sequence>MLKSFFKIFTIFPRRELRYCAFIIACMVFGAVLEAVGIGAILPLISIMGQPDFLQTNPAVMTLAAFFHINTHTELIIFLAIGLMMLYVLKNMYLTWQINLQARFSMRQQVYYSNQLMATYLGKPYIYHLDHNSATLLRNVNSVGTAVFANILMPTFALLAETITAFAIWVMLVFVDAFTAILVAGFMGGMIYMIMKAFRRKIVRQGELQMAYASEYIKWLNQGLGAIKETKVTGNEGYFLKRFSEAYDVFGNAYRIFQVFVQTPKLLIETFVISSLLLLIVVKLFLGNAPMDIVPLLGVLALAAFRLMPSANRMVAISNGIKFQMPFFEELYDELIEIKYRQSKGRSILFKSTERIVSFKHAIHISDVCFQYPDTERKILDGVSLSFPKGAFVGITGASGAGKTTFIDILLGLLKPVQGKIEVDGQDIWQDISAWRRILAYVPQSIYLIDGSIRENIALGISEEQIDDERIERVLRMAELSSFVKELPDGVETEVGERGVKLSGGQRQRIGIARALYLNPQILVLDEATSALDHETEQNITNTILNLRGHLTIIAVAHRTSTLESCDLRVHFSEGRAELMV</sequence>
<evidence type="ECO:0000313" key="11">
    <source>
        <dbReference type="EMBL" id="EEX77206.1"/>
    </source>
</evidence>
<evidence type="ECO:0000313" key="12">
    <source>
        <dbReference type="Proteomes" id="UP000003505"/>
    </source>
</evidence>
<dbReference type="GO" id="GO:0140359">
    <property type="term" value="F:ABC-type transporter activity"/>
    <property type="evidence" value="ECO:0007669"/>
    <property type="project" value="InterPro"/>
</dbReference>
<name>C9LV84_SELS3</name>
<feature type="domain" description="ABC transporter" evidence="8">
    <location>
        <begin position="363"/>
        <end position="581"/>
    </location>
</feature>
<dbReference type="Pfam" id="PF00005">
    <property type="entry name" value="ABC_tran"/>
    <property type="match status" value="1"/>
</dbReference>
<keyword evidence="6 7" id="KW-0472">Membrane</keyword>
<comment type="subcellular location">
    <subcellularLocation>
        <location evidence="1">Cell membrane</location>
        <topology evidence="1">Multi-pass membrane protein</topology>
    </subcellularLocation>
</comment>
<evidence type="ECO:0000256" key="6">
    <source>
        <dbReference type="ARBA" id="ARBA00023136"/>
    </source>
</evidence>
<keyword evidence="5 7" id="KW-1133">Transmembrane helix</keyword>
<dbReference type="GO" id="GO:0005524">
    <property type="term" value="F:ATP binding"/>
    <property type="evidence" value="ECO:0007669"/>
    <property type="project" value="UniProtKB-KW"/>
</dbReference>
<evidence type="ECO:0000256" key="4">
    <source>
        <dbReference type="ARBA" id="ARBA00022840"/>
    </source>
</evidence>
<dbReference type="eggNOG" id="COG1132">
    <property type="taxonomic scope" value="Bacteria"/>
</dbReference>
<feature type="transmembrane region" description="Helical" evidence="7">
    <location>
        <begin position="266"/>
        <end position="286"/>
    </location>
</feature>
<dbReference type="HOGENOM" id="CLU_000604_84_3_9"/>
<dbReference type="EMBL" id="ACKP02000024">
    <property type="protein sequence ID" value="EEX77206.1"/>
    <property type="molecule type" value="Genomic_DNA"/>
</dbReference>
<dbReference type="InterPro" id="IPR011527">
    <property type="entry name" value="ABC1_TM_dom"/>
</dbReference>
<dbReference type="STRING" id="546271.Selsp_0047"/>
<evidence type="ECO:0000313" key="10">
    <source>
        <dbReference type="EMBL" id="AEB99030.1"/>
    </source>
</evidence>
<accession>C9LV84</accession>
<dbReference type="PROSITE" id="PS50929">
    <property type="entry name" value="ABC_TM1F"/>
    <property type="match status" value="1"/>
</dbReference>
<evidence type="ECO:0000259" key="9">
    <source>
        <dbReference type="PROSITE" id="PS50929"/>
    </source>
</evidence>
<dbReference type="Proteomes" id="UP000003505">
    <property type="component" value="Unassembled WGS sequence"/>
</dbReference>
<keyword evidence="4 11" id="KW-0067">ATP-binding</keyword>
<dbReference type="SMART" id="SM00382">
    <property type="entry name" value="AAA"/>
    <property type="match status" value="1"/>
</dbReference>
<protein>
    <submittedName>
        <fullName evidence="11">ABC transporter, ATP-binding protein</fullName>
    </submittedName>
    <submittedName>
        <fullName evidence="10">Xenobiotic-transporting ATPase</fullName>
        <ecNumber evidence="10">3.6.3.44</ecNumber>
    </submittedName>
</protein>
<keyword evidence="10" id="KW-0378">Hydrolase</keyword>
<evidence type="ECO:0000256" key="5">
    <source>
        <dbReference type="ARBA" id="ARBA00022989"/>
    </source>
</evidence>
<dbReference type="GO" id="GO:0005886">
    <property type="term" value="C:plasma membrane"/>
    <property type="evidence" value="ECO:0007669"/>
    <property type="project" value="UniProtKB-SubCell"/>
</dbReference>
<dbReference type="OrthoDB" id="9770415at2"/>
<proteinExistence type="predicted"/>
<dbReference type="InterPro" id="IPR017871">
    <property type="entry name" value="ABC_transporter-like_CS"/>
</dbReference>
<dbReference type="RefSeq" id="WP_006192675.1">
    <property type="nucleotide sequence ID" value="NC_015437.1"/>
</dbReference>
<dbReference type="SUPFAM" id="SSF90123">
    <property type="entry name" value="ABC transporter transmembrane region"/>
    <property type="match status" value="1"/>
</dbReference>
<evidence type="ECO:0000256" key="1">
    <source>
        <dbReference type="ARBA" id="ARBA00004651"/>
    </source>
</evidence>
<dbReference type="InterPro" id="IPR003593">
    <property type="entry name" value="AAA+_ATPase"/>
</dbReference>
<feature type="transmembrane region" description="Helical" evidence="7">
    <location>
        <begin position="166"/>
        <end position="194"/>
    </location>
</feature>
<keyword evidence="13" id="KW-1185">Reference proteome</keyword>
<dbReference type="InterPro" id="IPR027417">
    <property type="entry name" value="P-loop_NTPase"/>
</dbReference>
<dbReference type="GO" id="GO:0034040">
    <property type="term" value="F:ATPase-coupled lipid transmembrane transporter activity"/>
    <property type="evidence" value="ECO:0007669"/>
    <property type="project" value="TreeGrafter"/>
</dbReference>
<dbReference type="SUPFAM" id="SSF52540">
    <property type="entry name" value="P-loop containing nucleoside triphosphate hydrolases"/>
    <property type="match status" value="1"/>
</dbReference>
<dbReference type="Gene3D" id="3.40.50.300">
    <property type="entry name" value="P-loop containing nucleotide triphosphate hydrolases"/>
    <property type="match status" value="1"/>
</dbReference>